<keyword evidence="11" id="KW-1185">Reference proteome</keyword>
<evidence type="ECO:0000256" key="1">
    <source>
        <dbReference type="ARBA" id="ARBA00004604"/>
    </source>
</evidence>
<feature type="domain" description="UTP23 sensor motif region" evidence="9">
    <location>
        <begin position="194"/>
        <end position="212"/>
    </location>
</feature>
<dbReference type="PANTHER" id="PTHR12416">
    <property type="entry name" value="RRNA-PROCESSING PROTEIN UTP23 HOMOLOG"/>
    <property type="match status" value="1"/>
</dbReference>
<evidence type="ECO:0000256" key="3">
    <source>
        <dbReference type="ARBA" id="ARBA00022552"/>
    </source>
</evidence>
<keyword evidence="2" id="KW-0690">Ribosome biogenesis</keyword>
<keyword evidence="3" id="KW-0698">rRNA processing</keyword>
<protein>
    <recommendedName>
        <fullName evidence="7">U three protein 23</fullName>
    </recommendedName>
</protein>
<dbReference type="InterPro" id="IPR057776">
    <property type="entry name" value="UTP23_sensor"/>
</dbReference>
<feature type="region of interest" description="Disordered" evidence="8">
    <location>
        <begin position="172"/>
        <end position="263"/>
    </location>
</feature>
<dbReference type="GO" id="GO:0006364">
    <property type="term" value="P:rRNA processing"/>
    <property type="evidence" value="ECO:0007669"/>
    <property type="project" value="UniProtKB-KW"/>
</dbReference>
<keyword evidence="4" id="KW-0539">Nucleus</keyword>
<proteinExistence type="inferred from homology"/>
<evidence type="ECO:0000259" key="9">
    <source>
        <dbReference type="Pfam" id="PF24779"/>
    </source>
</evidence>
<evidence type="ECO:0000256" key="6">
    <source>
        <dbReference type="ARBA" id="ARBA00038503"/>
    </source>
</evidence>
<dbReference type="Gene3D" id="3.40.50.1010">
    <property type="entry name" value="5'-nuclease"/>
    <property type="match status" value="1"/>
</dbReference>
<comment type="similarity">
    <text evidence="6">Belongs to the UTP23/FCF1 family. UTP23 subfamily.</text>
</comment>
<dbReference type="AlphaFoldDB" id="A0A1G4MC41"/>
<dbReference type="InterPro" id="IPR029060">
    <property type="entry name" value="PIN-like_dom_sf"/>
</dbReference>
<dbReference type="Proteomes" id="UP000190831">
    <property type="component" value="Chromosome E"/>
</dbReference>
<dbReference type="OMA" id="CCMQALY"/>
<evidence type="ECO:0000256" key="4">
    <source>
        <dbReference type="ARBA" id="ARBA00023242"/>
    </source>
</evidence>
<evidence type="ECO:0000256" key="7">
    <source>
        <dbReference type="ARBA" id="ARBA00076388"/>
    </source>
</evidence>
<evidence type="ECO:0000313" key="10">
    <source>
        <dbReference type="EMBL" id="SCW01484.1"/>
    </source>
</evidence>
<evidence type="ECO:0000313" key="11">
    <source>
        <dbReference type="Proteomes" id="UP000190831"/>
    </source>
</evidence>
<name>A0A1G4MC41_LACFM</name>
<dbReference type="FunFam" id="3.40.50.1010:FF:000006">
    <property type="entry name" value="rRNA-processing protein UTP23 homolog"/>
    <property type="match status" value="1"/>
</dbReference>
<dbReference type="CDD" id="cd09865">
    <property type="entry name" value="PIN_ScUtp23p-like"/>
    <property type="match status" value="1"/>
</dbReference>
<accession>A0A1G4MC41</accession>
<reference evidence="11" key="1">
    <citation type="submission" date="2016-03" db="EMBL/GenBank/DDBJ databases">
        <authorList>
            <person name="Devillers H."/>
        </authorList>
    </citation>
    <scope>NUCLEOTIDE SEQUENCE [LARGE SCALE GENOMIC DNA]</scope>
</reference>
<evidence type="ECO:0000256" key="2">
    <source>
        <dbReference type="ARBA" id="ARBA00022517"/>
    </source>
</evidence>
<comment type="function">
    <text evidence="5">Involved in rRNA-processing and ribosome biogenesis.</text>
</comment>
<feature type="compositionally biased region" description="Basic residues" evidence="8">
    <location>
        <begin position="239"/>
        <end position="249"/>
    </location>
</feature>
<organism evidence="10 11">
    <name type="scientific">Lachancea fermentati</name>
    <name type="common">Zygosaccharomyces fermentati</name>
    <dbReference type="NCBI Taxonomy" id="4955"/>
    <lineage>
        <taxon>Eukaryota</taxon>
        <taxon>Fungi</taxon>
        <taxon>Dikarya</taxon>
        <taxon>Ascomycota</taxon>
        <taxon>Saccharomycotina</taxon>
        <taxon>Saccharomycetes</taxon>
        <taxon>Saccharomycetales</taxon>
        <taxon>Saccharomycetaceae</taxon>
        <taxon>Lachancea</taxon>
    </lineage>
</organism>
<dbReference type="Pfam" id="PF04900">
    <property type="entry name" value="Fcf1"/>
    <property type="match status" value="1"/>
</dbReference>
<evidence type="ECO:0000256" key="5">
    <source>
        <dbReference type="ARBA" id="ARBA00037300"/>
    </source>
</evidence>
<dbReference type="Pfam" id="PF24779">
    <property type="entry name" value="UTP23_sensor"/>
    <property type="match status" value="1"/>
</dbReference>
<dbReference type="GO" id="GO:0032040">
    <property type="term" value="C:small-subunit processome"/>
    <property type="evidence" value="ECO:0007669"/>
    <property type="project" value="InterPro"/>
</dbReference>
<evidence type="ECO:0000256" key="8">
    <source>
        <dbReference type="SAM" id="MobiDB-lite"/>
    </source>
</evidence>
<dbReference type="SUPFAM" id="SSF88723">
    <property type="entry name" value="PIN domain-like"/>
    <property type="match status" value="1"/>
</dbReference>
<gene>
    <name evidence="10" type="ORF">LAFE_0E00650G</name>
</gene>
<dbReference type="OrthoDB" id="25675at2759"/>
<dbReference type="InterPro" id="IPR006984">
    <property type="entry name" value="Fcf1/UTP23"/>
</dbReference>
<comment type="subcellular location">
    <subcellularLocation>
        <location evidence="1">Nucleus</location>
        <location evidence="1">Nucleolus</location>
    </subcellularLocation>
</comment>
<sequence>MRQKRAKSYRKQMLVYNHSFKFREPYQVLVDNQIVLDTHKSSYDLVKGLKRTLQAEVKPMITQCCMQALYETGNQDAIEEAKTYERRRCNHPPKEPRPPLECIMSIVDVNGKNKHRYVVASQDLEIRRKLRSVPGVPLIYMNRSVMVMEPLSKASETVNKTQEHEKLFKGLNDPKYAGLSHDPESANSKTPALQKKKRQAKEPNPLSVRKKKAKTASSDSMKFVGSADENQEESDQSTLKRRKRKRSHKKTSDATVAVEESDA</sequence>
<dbReference type="EMBL" id="LT598488">
    <property type="protein sequence ID" value="SCW01484.1"/>
    <property type="molecule type" value="Genomic_DNA"/>
</dbReference>
<dbReference type="STRING" id="4955.A0A1G4MC41"/>